<dbReference type="STRING" id="349163.Acry_2431"/>
<proteinExistence type="inferred from homology"/>
<dbReference type="SUPFAM" id="SSF48179">
    <property type="entry name" value="6-phosphogluconate dehydrogenase C-terminal domain-like"/>
    <property type="match status" value="1"/>
</dbReference>
<name>A5G192_ACICJ</name>
<evidence type="ECO:0000313" key="14">
    <source>
        <dbReference type="Proteomes" id="UP000000245"/>
    </source>
</evidence>
<dbReference type="PANTHER" id="PTHR43060">
    <property type="entry name" value="3-HYDROXYISOBUTYRATE DEHYDROGENASE-LIKE 1, MITOCHONDRIAL-RELATED"/>
    <property type="match status" value="1"/>
</dbReference>
<keyword evidence="14" id="KW-1185">Reference proteome</keyword>
<keyword evidence="4" id="KW-0119">Carbohydrate metabolism</keyword>
<dbReference type="GO" id="GO:0016616">
    <property type="term" value="F:oxidoreductase activity, acting on the CH-OH group of donors, NAD or NADP as acceptor"/>
    <property type="evidence" value="ECO:0007669"/>
    <property type="project" value="InterPro"/>
</dbReference>
<dbReference type="EMBL" id="CP000697">
    <property type="protein sequence ID" value="ABQ31624.1"/>
    <property type="molecule type" value="Genomic_DNA"/>
</dbReference>
<evidence type="ECO:0000256" key="7">
    <source>
        <dbReference type="ARBA" id="ARBA00038870"/>
    </source>
</evidence>
<evidence type="ECO:0000256" key="8">
    <source>
        <dbReference type="ARBA" id="ARBA00039407"/>
    </source>
</evidence>
<dbReference type="InterPro" id="IPR029154">
    <property type="entry name" value="HIBADH-like_NADP-bd"/>
</dbReference>
<dbReference type="InterPro" id="IPR050006">
    <property type="entry name" value="LtnD"/>
</dbReference>
<dbReference type="Gene3D" id="3.40.50.720">
    <property type="entry name" value="NAD(P)-binding Rossmann-like Domain"/>
    <property type="match status" value="1"/>
</dbReference>
<dbReference type="PANTHER" id="PTHR43060:SF17">
    <property type="entry name" value="L-THREONATE DEHYDROGENASE"/>
    <property type="match status" value="1"/>
</dbReference>
<keyword evidence="2 13" id="KW-0560">Oxidoreductase</keyword>
<dbReference type="HOGENOM" id="CLU_035117_1_2_5"/>
<dbReference type="PIRSF" id="PIRSF000103">
    <property type="entry name" value="HIBADH"/>
    <property type="match status" value="1"/>
</dbReference>
<accession>A5G192</accession>
<gene>
    <name evidence="13" type="ordered locus">Acry_2431</name>
</gene>
<dbReference type="AlphaFoldDB" id="A5G192"/>
<evidence type="ECO:0000256" key="2">
    <source>
        <dbReference type="ARBA" id="ARBA00023002"/>
    </source>
</evidence>
<dbReference type="GO" id="GO:0050661">
    <property type="term" value="F:NADP binding"/>
    <property type="evidence" value="ECO:0007669"/>
    <property type="project" value="InterPro"/>
</dbReference>
<dbReference type="SUPFAM" id="SSF51735">
    <property type="entry name" value="NAD(P)-binding Rossmann-fold domains"/>
    <property type="match status" value="1"/>
</dbReference>
<feature type="domain" description="6-phosphogluconate dehydrogenase NADP-binding" evidence="11">
    <location>
        <begin position="10"/>
        <end position="165"/>
    </location>
</feature>
<keyword evidence="1" id="KW-0521">NADP</keyword>
<reference evidence="13 14" key="1">
    <citation type="submission" date="2007-05" db="EMBL/GenBank/DDBJ databases">
        <title>Complete sequence of chromosome of Acidiphilium cryptum JF-5.</title>
        <authorList>
            <consortium name="US DOE Joint Genome Institute"/>
            <person name="Copeland A."/>
            <person name="Lucas S."/>
            <person name="Lapidus A."/>
            <person name="Barry K."/>
            <person name="Detter J.C."/>
            <person name="Glavina del Rio T."/>
            <person name="Hammon N."/>
            <person name="Israni S."/>
            <person name="Dalin E."/>
            <person name="Tice H."/>
            <person name="Pitluck S."/>
            <person name="Sims D."/>
            <person name="Brettin T."/>
            <person name="Bruce D."/>
            <person name="Han C."/>
            <person name="Schmutz J."/>
            <person name="Larimer F."/>
            <person name="Land M."/>
            <person name="Hauser L."/>
            <person name="Kyrpides N."/>
            <person name="Kim E."/>
            <person name="Magnuson T."/>
            <person name="Richardson P."/>
        </authorList>
    </citation>
    <scope>NUCLEOTIDE SEQUENCE [LARGE SCALE GENOMIC DNA]</scope>
    <source>
        <strain evidence="13 14">JF-5</strain>
    </source>
</reference>
<dbReference type="GO" id="GO:0051287">
    <property type="term" value="F:NAD binding"/>
    <property type="evidence" value="ECO:0007669"/>
    <property type="project" value="InterPro"/>
</dbReference>
<dbReference type="Gene3D" id="1.10.1040.10">
    <property type="entry name" value="N-(1-d-carboxylethyl)-l-norvaline Dehydrogenase, domain 2"/>
    <property type="match status" value="1"/>
</dbReference>
<dbReference type="KEGG" id="acr:Acry_2431"/>
<dbReference type="NCBIfam" id="NF043037">
    <property type="entry name" value="ThreonDh"/>
    <property type="match status" value="1"/>
</dbReference>
<evidence type="ECO:0000259" key="12">
    <source>
        <dbReference type="Pfam" id="PF14833"/>
    </source>
</evidence>
<sequence>MSAGEGRAAAVIGLGSMGGGMAAALLRAGFSVRGFDVVPANLERLAAAGGAPAASPEAAARGAEIVVSVVVNAEQTEAVLFGAAGCAAAMAPGAVFISCATMAPEAVRALAARLEAMGIHYLDAPISGGTARAAEGKLTIMASGSKAAFAAARPALDAMAATIHELGDEPGTGAGFKMVNQLLAGVHIAAACEAVAFAASMGLDLRRVYEVITGSAGNSWMFENRVPHILDADYAPRSAVDIFTKDLGIVLDMARRGRMPVPMASEALQLFLMTAAAGMGRDDDASVARLFARIAPISLPEPS</sequence>
<keyword evidence="3" id="KW-0520">NAD</keyword>
<dbReference type="RefSeq" id="WP_012040055.1">
    <property type="nucleotide sequence ID" value="NC_009484.1"/>
</dbReference>
<dbReference type="InterPro" id="IPR006115">
    <property type="entry name" value="6PGDH_NADP-bd"/>
</dbReference>
<organism evidence="13 14">
    <name type="scientific">Acidiphilium cryptum (strain JF-5)</name>
    <dbReference type="NCBI Taxonomy" id="349163"/>
    <lineage>
        <taxon>Bacteria</taxon>
        <taxon>Pseudomonadati</taxon>
        <taxon>Pseudomonadota</taxon>
        <taxon>Alphaproteobacteria</taxon>
        <taxon>Acetobacterales</taxon>
        <taxon>Acidocellaceae</taxon>
        <taxon>Acidiphilium</taxon>
    </lineage>
</organism>
<evidence type="ECO:0000256" key="6">
    <source>
        <dbReference type="ARBA" id="ARBA00037979"/>
    </source>
</evidence>
<evidence type="ECO:0000256" key="3">
    <source>
        <dbReference type="ARBA" id="ARBA00023027"/>
    </source>
</evidence>
<evidence type="ECO:0000256" key="9">
    <source>
        <dbReference type="ARBA" id="ARBA00047312"/>
    </source>
</evidence>
<evidence type="ECO:0000256" key="1">
    <source>
        <dbReference type="ARBA" id="ARBA00022857"/>
    </source>
</evidence>
<dbReference type="InterPro" id="IPR036291">
    <property type="entry name" value="NAD(P)-bd_dom_sf"/>
</dbReference>
<comment type="function">
    <text evidence="5">Catalyzes oxidation of L-threonate to 2-oxo-tetronate. Can use either NAD(+) or NADP(+) as cosubstrate, with a preference for NAD(+).</text>
</comment>
<evidence type="ECO:0000256" key="4">
    <source>
        <dbReference type="ARBA" id="ARBA00023277"/>
    </source>
</evidence>
<comment type="catalytic activity">
    <reaction evidence="9">
        <text>L-threonate + NAD(+) = 2-dehydro-L-erythronate + NADH + H(+)</text>
        <dbReference type="Rhea" id="RHEA:52548"/>
        <dbReference type="ChEBI" id="CHEBI:15378"/>
        <dbReference type="ChEBI" id="CHEBI:57540"/>
        <dbReference type="ChEBI" id="CHEBI:57561"/>
        <dbReference type="ChEBI" id="CHEBI:57945"/>
        <dbReference type="ChEBI" id="CHEBI:136669"/>
        <dbReference type="EC" id="1.1.1.411"/>
    </reaction>
</comment>
<feature type="active site" evidence="10">
    <location>
        <position position="177"/>
    </location>
</feature>
<dbReference type="eggNOG" id="COG2084">
    <property type="taxonomic scope" value="Bacteria"/>
</dbReference>
<dbReference type="EC" id="1.1.1.411" evidence="7"/>
<feature type="domain" description="3-hydroxyisobutyrate dehydrogenase-like NAD-binding" evidence="12">
    <location>
        <begin position="171"/>
        <end position="290"/>
    </location>
</feature>
<evidence type="ECO:0000313" key="13">
    <source>
        <dbReference type="EMBL" id="ABQ31624.1"/>
    </source>
</evidence>
<dbReference type="Proteomes" id="UP000000245">
    <property type="component" value="Chromosome"/>
</dbReference>
<dbReference type="Pfam" id="PF03446">
    <property type="entry name" value="NAD_binding_2"/>
    <property type="match status" value="1"/>
</dbReference>
<dbReference type="InterPro" id="IPR013328">
    <property type="entry name" value="6PGD_dom2"/>
</dbReference>
<evidence type="ECO:0000259" key="11">
    <source>
        <dbReference type="Pfam" id="PF03446"/>
    </source>
</evidence>
<protein>
    <recommendedName>
        <fullName evidence="8">L-threonate dehydrogenase</fullName>
        <ecNumber evidence="7">1.1.1.411</ecNumber>
    </recommendedName>
</protein>
<dbReference type="InterPro" id="IPR008927">
    <property type="entry name" value="6-PGluconate_DH-like_C_sf"/>
</dbReference>
<evidence type="ECO:0000256" key="10">
    <source>
        <dbReference type="PIRSR" id="PIRSR000103-1"/>
    </source>
</evidence>
<dbReference type="Pfam" id="PF14833">
    <property type="entry name" value="NAD_binding_11"/>
    <property type="match status" value="1"/>
</dbReference>
<evidence type="ECO:0000256" key="5">
    <source>
        <dbReference type="ARBA" id="ARBA00037062"/>
    </source>
</evidence>
<dbReference type="InterPro" id="IPR015815">
    <property type="entry name" value="HIBADH-related"/>
</dbReference>
<comment type="similarity">
    <text evidence="6">Belongs to the HIBADH-related family. L-threonate dehydrogenase subfamily.</text>
</comment>